<name>A0A4R5CCN7_9FLAO</name>
<proteinExistence type="predicted"/>
<organism evidence="1 2">
    <name type="scientific">Flavobacterium cellulosilyticum</name>
    <dbReference type="NCBI Taxonomy" id="2541731"/>
    <lineage>
        <taxon>Bacteria</taxon>
        <taxon>Pseudomonadati</taxon>
        <taxon>Bacteroidota</taxon>
        <taxon>Flavobacteriia</taxon>
        <taxon>Flavobacteriales</taxon>
        <taxon>Flavobacteriaceae</taxon>
        <taxon>Flavobacterium</taxon>
    </lineage>
</organism>
<sequence>MATRTTVESKITAINDKGNNTALEVRDVLTELLDYTENKPGLETFHIFSANAIISSGKNAKLFFSIKGIKGETANMTLLVKPIPVDVATDTNTAIAFVIPFNETQGMFSVENFNLLAGQDGKGILPLIDDRNFLTYQIPLFGNELNQGQLVIALARKFSDFNNVLIISVPNLKRGFISTSIAMHTQKFEESAIDPVTNNLGNVNVDSRIRNRSARPIDVNDISFAEAIFGAKFK</sequence>
<reference evidence="1 2" key="1">
    <citation type="submission" date="2019-03" db="EMBL/GenBank/DDBJ databases">
        <title>Flavobacterium AR-3-4 sp. nov. isolated from arctic soil.</title>
        <authorList>
            <person name="Chaudhary D.K."/>
        </authorList>
    </citation>
    <scope>NUCLEOTIDE SEQUENCE [LARGE SCALE GENOMIC DNA]</scope>
    <source>
        <strain evidence="1 2">AR-3-4</strain>
    </source>
</reference>
<dbReference type="EMBL" id="SMFK01000008">
    <property type="protein sequence ID" value="TDD96003.1"/>
    <property type="molecule type" value="Genomic_DNA"/>
</dbReference>
<dbReference type="AlphaFoldDB" id="A0A4R5CCN7"/>
<dbReference type="OrthoDB" id="1259571at2"/>
<dbReference type="Proteomes" id="UP000295479">
    <property type="component" value="Unassembled WGS sequence"/>
</dbReference>
<protein>
    <submittedName>
        <fullName evidence="1">Uncharacterized protein</fullName>
    </submittedName>
</protein>
<accession>A0A4R5CCN7</accession>
<keyword evidence="2" id="KW-1185">Reference proteome</keyword>
<comment type="caution">
    <text evidence="1">The sequence shown here is derived from an EMBL/GenBank/DDBJ whole genome shotgun (WGS) entry which is preliminary data.</text>
</comment>
<evidence type="ECO:0000313" key="2">
    <source>
        <dbReference type="Proteomes" id="UP000295479"/>
    </source>
</evidence>
<gene>
    <name evidence="1" type="ORF">E0F76_12910</name>
</gene>
<evidence type="ECO:0000313" key="1">
    <source>
        <dbReference type="EMBL" id="TDD96003.1"/>
    </source>
</evidence>
<dbReference type="RefSeq" id="WP_132006689.1">
    <property type="nucleotide sequence ID" value="NZ_SMFK01000008.1"/>
</dbReference>